<dbReference type="InterPro" id="IPR008995">
    <property type="entry name" value="Mo/tungstate-bd_C_term_dom"/>
</dbReference>
<evidence type="ECO:0000256" key="4">
    <source>
        <dbReference type="ARBA" id="ARBA00022741"/>
    </source>
</evidence>
<dbReference type="GO" id="GO:0016887">
    <property type="term" value="F:ATP hydrolysis activity"/>
    <property type="evidence" value="ECO:0007669"/>
    <property type="project" value="InterPro"/>
</dbReference>
<dbReference type="EMBL" id="LQPZ01000047">
    <property type="protein sequence ID" value="ORW99457.1"/>
    <property type="molecule type" value="Genomic_DNA"/>
</dbReference>
<evidence type="ECO:0000256" key="5">
    <source>
        <dbReference type="ARBA" id="ARBA00022840"/>
    </source>
</evidence>
<keyword evidence="8" id="KW-0472">Membrane</keyword>
<protein>
    <recommendedName>
        <fullName evidence="9">ABC-type quaternary amine transporter</fullName>
        <ecNumber evidence="9">7.6.2.9</ecNumber>
    </recommendedName>
</protein>
<sequence>MLRVRGVTRIFRSRSDSVPALRGVDLEVEDGSLTAVLGPSGCGKTTLLRVMAGFDRPDAGEVWLDGRMVAGPGVFVTPERRSIGIVAQEGALFPHLTVGGNIAYGLPSPPRERFSSGSRTRRRERVEQMLELVGLPGMGERRPDELSGGQQQRVALARALAPAPSVLLLDEPFSALDAALRVDLREEVRDLLRSIGATAVLVTHDQAEALSLADRVAMMRDGEVVQFGSPSAVYARPVDPEAAAFLGEAVQIPCRVGAPVPGTELVEVQCALGAVRVAATAVYPGADDTEGSARLVLRPEQLVLSEDGVPAVVAATSYFGHEGLVHLDLADGTRLLVRTDGRRVPSVAAEVRVRVSAEPEPVSGVPA</sequence>
<evidence type="ECO:0000256" key="1">
    <source>
        <dbReference type="ARBA" id="ARBA00022448"/>
    </source>
</evidence>
<keyword evidence="1" id="KW-0813">Transport</keyword>
<keyword evidence="3" id="KW-0410">Iron transport</keyword>
<evidence type="ECO:0000259" key="10">
    <source>
        <dbReference type="PROSITE" id="PS50893"/>
    </source>
</evidence>
<dbReference type="Pfam" id="PF00005">
    <property type="entry name" value="ABC_tran"/>
    <property type="match status" value="1"/>
</dbReference>
<dbReference type="InterPro" id="IPR027417">
    <property type="entry name" value="P-loop_NTPase"/>
</dbReference>
<dbReference type="GO" id="GO:0015418">
    <property type="term" value="F:ABC-type quaternary ammonium compound transporting activity"/>
    <property type="evidence" value="ECO:0007669"/>
    <property type="project" value="UniProtKB-EC"/>
</dbReference>
<keyword evidence="4" id="KW-0547">Nucleotide-binding</keyword>
<dbReference type="AlphaFoldDB" id="A0A1X2EER9"/>
<dbReference type="SUPFAM" id="SSF50331">
    <property type="entry name" value="MOP-like"/>
    <property type="match status" value="1"/>
</dbReference>
<dbReference type="FunFam" id="3.40.50.300:FF:000425">
    <property type="entry name" value="Probable ABC transporter, ATP-binding subunit"/>
    <property type="match status" value="1"/>
</dbReference>
<dbReference type="InterPro" id="IPR015853">
    <property type="entry name" value="ABC_transpr_FbpC"/>
</dbReference>
<dbReference type="Pfam" id="PF08402">
    <property type="entry name" value="TOBE_2"/>
    <property type="match status" value="1"/>
</dbReference>
<keyword evidence="12" id="KW-1185">Reference proteome</keyword>
<evidence type="ECO:0000313" key="12">
    <source>
        <dbReference type="Proteomes" id="UP000193090"/>
    </source>
</evidence>
<dbReference type="PANTHER" id="PTHR42781:SF4">
    <property type="entry name" value="SPERMIDINE_PUTRESCINE IMPORT ATP-BINDING PROTEIN POTA"/>
    <property type="match status" value="1"/>
</dbReference>
<dbReference type="InterPro" id="IPR003593">
    <property type="entry name" value="AAA+_ATPase"/>
</dbReference>
<comment type="caution">
    <text evidence="11">The sequence shown here is derived from an EMBL/GenBank/DDBJ whole genome shotgun (WGS) entry which is preliminary data.</text>
</comment>
<dbReference type="InterPro" id="IPR050093">
    <property type="entry name" value="ABC_SmlMolc_Importer"/>
</dbReference>
<dbReference type="InterPro" id="IPR017871">
    <property type="entry name" value="ABC_transporter-like_CS"/>
</dbReference>
<organism evidence="11 12">
    <name type="scientific">Mycolicibacillus trivialis</name>
    <dbReference type="NCBI Taxonomy" id="1798"/>
    <lineage>
        <taxon>Bacteria</taxon>
        <taxon>Bacillati</taxon>
        <taxon>Actinomycetota</taxon>
        <taxon>Actinomycetes</taxon>
        <taxon>Mycobacteriales</taxon>
        <taxon>Mycobacteriaceae</taxon>
        <taxon>Mycolicibacillus</taxon>
    </lineage>
</organism>
<dbReference type="PROSITE" id="PS00211">
    <property type="entry name" value="ABC_TRANSPORTER_1"/>
    <property type="match status" value="1"/>
</dbReference>
<evidence type="ECO:0000256" key="8">
    <source>
        <dbReference type="ARBA" id="ARBA00023136"/>
    </source>
</evidence>
<keyword evidence="6" id="KW-0408">Iron</keyword>
<gene>
    <name evidence="11" type="ORF">AWC30_16555</name>
</gene>
<dbReference type="GO" id="GO:0005524">
    <property type="term" value="F:ATP binding"/>
    <property type="evidence" value="ECO:0007669"/>
    <property type="project" value="UniProtKB-KW"/>
</dbReference>
<evidence type="ECO:0000256" key="3">
    <source>
        <dbReference type="ARBA" id="ARBA00022496"/>
    </source>
</evidence>
<dbReference type="PROSITE" id="PS50893">
    <property type="entry name" value="ABC_TRANSPORTER_2"/>
    <property type="match status" value="1"/>
</dbReference>
<dbReference type="OrthoDB" id="9802264at2"/>
<evidence type="ECO:0000256" key="6">
    <source>
        <dbReference type="ARBA" id="ARBA00023004"/>
    </source>
</evidence>
<dbReference type="Proteomes" id="UP000193090">
    <property type="component" value="Unassembled WGS sequence"/>
</dbReference>
<evidence type="ECO:0000313" key="11">
    <source>
        <dbReference type="EMBL" id="ORW99457.1"/>
    </source>
</evidence>
<dbReference type="GO" id="GO:0043190">
    <property type="term" value="C:ATP-binding cassette (ABC) transporter complex"/>
    <property type="evidence" value="ECO:0007669"/>
    <property type="project" value="InterPro"/>
</dbReference>
<evidence type="ECO:0000256" key="9">
    <source>
        <dbReference type="ARBA" id="ARBA00066388"/>
    </source>
</evidence>
<dbReference type="Gene3D" id="3.40.50.300">
    <property type="entry name" value="P-loop containing nucleotide triphosphate hydrolases"/>
    <property type="match status" value="1"/>
</dbReference>
<proteinExistence type="predicted"/>
<dbReference type="SUPFAM" id="SSF52540">
    <property type="entry name" value="P-loop containing nucleoside triphosphate hydrolases"/>
    <property type="match status" value="1"/>
</dbReference>
<evidence type="ECO:0000256" key="2">
    <source>
        <dbReference type="ARBA" id="ARBA00022475"/>
    </source>
</evidence>
<dbReference type="CDD" id="cd03259">
    <property type="entry name" value="ABC_Carb_Solutes_like"/>
    <property type="match status" value="1"/>
</dbReference>
<keyword evidence="2" id="KW-1003">Cell membrane</keyword>
<dbReference type="InterPro" id="IPR003439">
    <property type="entry name" value="ABC_transporter-like_ATP-bd"/>
</dbReference>
<evidence type="ECO:0000256" key="7">
    <source>
        <dbReference type="ARBA" id="ARBA00023065"/>
    </source>
</evidence>
<keyword evidence="5" id="KW-0067">ATP-binding</keyword>
<reference evidence="11 12" key="1">
    <citation type="submission" date="2016-01" db="EMBL/GenBank/DDBJ databases">
        <title>The new phylogeny of the genus Mycobacterium.</title>
        <authorList>
            <person name="Tarcisio F."/>
            <person name="Conor M."/>
            <person name="Antonella G."/>
            <person name="Elisabetta G."/>
            <person name="Giulia F.S."/>
            <person name="Sara T."/>
            <person name="Anna F."/>
            <person name="Clotilde B."/>
            <person name="Roberto B."/>
            <person name="Veronica D.S."/>
            <person name="Fabio R."/>
            <person name="Monica P."/>
            <person name="Olivier J."/>
            <person name="Enrico T."/>
            <person name="Nicola S."/>
        </authorList>
    </citation>
    <scope>NUCLEOTIDE SEQUENCE [LARGE SCALE GENOMIC DNA]</scope>
    <source>
        <strain evidence="11 12">DSM 44153</strain>
    </source>
</reference>
<accession>A0A1X2EER9</accession>
<name>A0A1X2EER9_9MYCO</name>
<keyword evidence="7" id="KW-0406">Ion transport</keyword>
<dbReference type="RefSeq" id="WP_085111313.1">
    <property type="nucleotide sequence ID" value="NZ_JACKSN010000147.1"/>
</dbReference>
<dbReference type="SMART" id="SM00382">
    <property type="entry name" value="AAA"/>
    <property type="match status" value="1"/>
</dbReference>
<dbReference type="STRING" id="1798.AWC30_16555"/>
<feature type="domain" description="ABC transporter" evidence="10">
    <location>
        <begin position="2"/>
        <end position="246"/>
    </location>
</feature>
<dbReference type="PANTHER" id="PTHR42781">
    <property type="entry name" value="SPERMIDINE/PUTRESCINE IMPORT ATP-BINDING PROTEIN POTA"/>
    <property type="match status" value="1"/>
</dbReference>
<dbReference type="GO" id="GO:0015408">
    <property type="term" value="F:ABC-type ferric iron transporter activity"/>
    <property type="evidence" value="ECO:0007669"/>
    <property type="project" value="InterPro"/>
</dbReference>
<dbReference type="EC" id="7.6.2.9" evidence="9"/>
<dbReference type="InterPro" id="IPR013611">
    <property type="entry name" value="Transp-assoc_OB_typ2"/>
</dbReference>